<dbReference type="AlphaFoldDB" id="A0A0E9PA17"/>
<reference evidence="1" key="2">
    <citation type="journal article" date="2015" name="Fish Shellfish Immunol.">
        <title>Early steps in the European eel (Anguilla anguilla)-Vibrio vulnificus interaction in the gills: Role of the RtxA13 toxin.</title>
        <authorList>
            <person name="Callol A."/>
            <person name="Pajuelo D."/>
            <person name="Ebbesson L."/>
            <person name="Teles M."/>
            <person name="MacKenzie S."/>
            <person name="Amaro C."/>
        </authorList>
    </citation>
    <scope>NUCLEOTIDE SEQUENCE</scope>
</reference>
<accession>A0A0E9PA17</accession>
<evidence type="ECO:0000313" key="1">
    <source>
        <dbReference type="EMBL" id="JAH00895.1"/>
    </source>
</evidence>
<dbReference type="EMBL" id="GBXM01107682">
    <property type="protein sequence ID" value="JAH00895.1"/>
    <property type="molecule type" value="Transcribed_RNA"/>
</dbReference>
<name>A0A0E9PA17_ANGAN</name>
<reference evidence="1" key="1">
    <citation type="submission" date="2014-11" db="EMBL/GenBank/DDBJ databases">
        <authorList>
            <person name="Amaro Gonzalez C."/>
        </authorList>
    </citation>
    <scope>NUCLEOTIDE SEQUENCE</scope>
</reference>
<organism evidence="1">
    <name type="scientific">Anguilla anguilla</name>
    <name type="common">European freshwater eel</name>
    <name type="synonym">Muraena anguilla</name>
    <dbReference type="NCBI Taxonomy" id="7936"/>
    <lineage>
        <taxon>Eukaryota</taxon>
        <taxon>Metazoa</taxon>
        <taxon>Chordata</taxon>
        <taxon>Craniata</taxon>
        <taxon>Vertebrata</taxon>
        <taxon>Euteleostomi</taxon>
        <taxon>Actinopterygii</taxon>
        <taxon>Neopterygii</taxon>
        <taxon>Teleostei</taxon>
        <taxon>Anguilliformes</taxon>
        <taxon>Anguillidae</taxon>
        <taxon>Anguilla</taxon>
    </lineage>
</organism>
<protein>
    <submittedName>
        <fullName evidence="1">Uncharacterized protein</fullName>
    </submittedName>
</protein>
<proteinExistence type="predicted"/>
<sequence length="28" mass="3317">MSCVFSYDTYCHVPFTLNQVNNYKPNKC</sequence>